<feature type="region of interest" description="Disordered" evidence="1">
    <location>
        <begin position="131"/>
        <end position="166"/>
    </location>
</feature>
<keyword evidence="2" id="KW-1133">Transmembrane helix</keyword>
<evidence type="ECO:0000256" key="1">
    <source>
        <dbReference type="SAM" id="MobiDB-lite"/>
    </source>
</evidence>
<dbReference type="AlphaFoldDB" id="A0A7Y9DST8"/>
<dbReference type="RefSeq" id="WP_179792673.1">
    <property type="nucleotide sequence ID" value="NZ_BAABHP010000003.1"/>
</dbReference>
<organism evidence="4 5">
    <name type="scientific">Actinomycetospora corticicola</name>
    <dbReference type="NCBI Taxonomy" id="663602"/>
    <lineage>
        <taxon>Bacteria</taxon>
        <taxon>Bacillati</taxon>
        <taxon>Actinomycetota</taxon>
        <taxon>Actinomycetes</taxon>
        <taxon>Pseudonocardiales</taxon>
        <taxon>Pseudonocardiaceae</taxon>
        <taxon>Actinomycetospora</taxon>
    </lineage>
</organism>
<keyword evidence="2" id="KW-0472">Membrane</keyword>
<feature type="transmembrane region" description="Helical" evidence="2">
    <location>
        <begin position="176"/>
        <end position="197"/>
    </location>
</feature>
<accession>A0A7Y9DST8</accession>
<feature type="region of interest" description="Disordered" evidence="1">
    <location>
        <begin position="200"/>
        <end position="223"/>
    </location>
</feature>
<keyword evidence="5" id="KW-1185">Reference proteome</keyword>
<feature type="compositionally biased region" description="Basic and acidic residues" evidence="1">
    <location>
        <begin position="201"/>
        <end position="223"/>
    </location>
</feature>
<evidence type="ECO:0000256" key="2">
    <source>
        <dbReference type="SAM" id="Phobius"/>
    </source>
</evidence>
<reference evidence="4 5" key="1">
    <citation type="submission" date="2020-07" db="EMBL/GenBank/DDBJ databases">
        <title>Sequencing the genomes of 1000 actinobacteria strains.</title>
        <authorList>
            <person name="Klenk H.-P."/>
        </authorList>
    </citation>
    <scope>NUCLEOTIDE SEQUENCE [LARGE SCALE GENOMIC DNA]</scope>
    <source>
        <strain evidence="4 5">DSM 45772</strain>
    </source>
</reference>
<evidence type="ECO:0000256" key="3">
    <source>
        <dbReference type="SAM" id="SignalP"/>
    </source>
</evidence>
<name>A0A7Y9DST8_9PSEU</name>
<evidence type="ECO:0000313" key="5">
    <source>
        <dbReference type="Proteomes" id="UP000535890"/>
    </source>
</evidence>
<keyword evidence="2" id="KW-0812">Transmembrane</keyword>
<comment type="caution">
    <text evidence="4">The sequence shown here is derived from an EMBL/GenBank/DDBJ whole genome shotgun (WGS) entry which is preliminary data.</text>
</comment>
<sequence>MRLTRIAAATLVAGSLTFAGTGIALADTVTPVTATSSVVSAVSEPGTLMLSASSVQPGQRITFSGTVATPTTGTGAISVSSSAFAGGATMTRTDPTAFSGSATIASSAKPGTYTVTASSSAGTVSAKLTVAGGTPVPAHHGGTGTGTHTSGHGSSSGTATQSSDAAAITDTTGSDVLPWALSAAGAIVLLGGGAYALGRGRQADRDVEARRQDRDRVDTMPRH</sequence>
<protein>
    <submittedName>
        <fullName evidence="4">Uncharacterized protein</fullName>
    </submittedName>
</protein>
<gene>
    <name evidence="4" type="ORF">BJ983_000857</name>
</gene>
<feature type="chain" id="PRO_5030704729" evidence="3">
    <location>
        <begin position="27"/>
        <end position="223"/>
    </location>
</feature>
<proteinExistence type="predicted"/>
<feature type="signal peptide" evidence="3">
    <location>
        <begin position="1"/>
        <end position="26"/>
    </location>
</feature>
<keyword evidence="3" id="KW-0732">Signal</keyword>
<dbReference type="Proteomes" id="UP000535890">
    <property type="component" value="Unassembled WGS sequence"/>
</dbReference>
<evidence type="ECO:0000313" key="4">
    <source>
        <dbReference type="EMBL" id="NYD34755.1"/>
    </source>
</evidence>
<dbReference type="EMBL" id="JACCBN010000001">
    <property type="protein sequence ID" value="NYD34755.1"/>
    <property type="molecule type" value="Genomic_DNA"/>
</dbReference>